<evidence type="ECO:0000313" key="2">
    <source>
        <dbReference type="EMBL" id="KAF2561824.1"/>
    </source>
</evidence>
<comment type="caution">
    <text evidence="2">The sequence shown here is derived from an EMBL/GenBank/DDBJ whole genome shotgun (WGS) entry which is preliminary data.</text>
</comment>
<organism evidence="2">
    <name type="scientific">Brassica cretica</name>
    <name type="common">Mustard</name>
    <dbReference type="NCBI Taxonomy" id="69181"/>
    <lineage>
        <taxon>Eukaryota</taxon>
        <taxon>Viridiplantae</taxon>
        <taxon>Streptophyta</taxon>
        <taxon>Embryophyta</taxon>
        <taxon>Tracheophyta</taxon>
        <taxon>Spermatophyta</taxon>
        <taxon>Magnoliopsida</taxon>
        <taxon>eudicotyledons</taxon>
        <taxon>Gunneridae</taxon>
        <taxon>Pentapetalae</taxon>
        <taxon>rosids</taxon>
        <taxon>malvids</taxon>
        <taxon>Brassicales</taxon>
        <taxon>Brassicaceae</taxon>
        <taxon>Brassiceae</taxon>
        <taxon>Brassica</taxon>
    </lineage>
</organism>
<sequence>MWFPIPGTIVRTLHHFGLSISQLSVPALQHWLGVLISSYELGMDLNPGDFEGFWSTRGTGIDGSYRMAPKKGMAIIQGHTSHPKTRFERFFFVRIDGESVEESYLHLFRREWNFTHVNRILPPTPADLFAKRDLLRGRPFFWNSFTVERIRSAVELHRSRAVSQPLDVPYDVEPVIDVLPAQRQRTRGKEWNQRGSPGDSSANEVIAPKEEFEVEEEAKDAYYKALCGSPPPSQDIPIPKRPVRSPNAPLTPSMVSPDYLTTLRDFYQIPSGVVFRIPSGNESAKNPPEGFFTCYEAFLVYCRMWFPIPGTIVRALHHFGLSISQLSVPALQHWLGVLISSYELGMDLNPGDFEGFWFTRGTGIDGSYRMAPKKGMAIIQGHTSHPKTWFDRSFFVRIDRESVEESYLHIFLREWNFTRVNRILPPTPADLFAKRDLLRGRPFFWSSFTVERIRGAVELHRSRAVCQPLDVPYDVEPVIDVLPAQRQRIRSRKGKGVASESVLGNLPLPEWNPSFSPGEGSGTSEVPLPSDFFADLPPGFTTHKSLDEESRRKVVAEGSSLINEGMRVFNVALDGSFRESHISHFKAEEAEREHFRFRFKDAQEFVGDFREYRGSVATLYKSQNEGFSFPAEVAEMSGLMNGCAHAESLVPPIEGRVRQLWDSIEVSEDTAEAGTGVGDEGAGVADGEVDQPASSFGISMSGFLDFEL</sequence>
<feature type="compositionally biased region" description="Polar residues" evidence="1">
    <location>
        <begin position="193"/>
        <end position="203"/>
    </location>
</feature>
<proteinExistence type="predicted"/>
<dbReference type="PANTHER" id="PTHR31099:SF37">
    <property type="entry name" value="MYOSIN HEAVY CHAIN-LIKE PROTEIN"/>
    <property type="match status" value="1"/>
</dbReference>
<protein>
    <submittedName>
        <fullName evidence="2">Uncharacterized protein</fullName>
    </submittedName>
</protein>
<feature type="region of interest" description="Disordered" evidence="1">
    <location>
        <begin position="184"/>
        <end position="203"/>
    </location>
</feature>
<dbReference type="AlphaFoldDB" id="A0A8S9HW35"/>
<dbReference type="PANTHER" id="PTHR31099">
    <property type="entry name" value="OS06G0165300 PROTEIN"/>
    <property type="match status" value="1"/>
</dbReference>
<gene>
    <name evidence="2" type="ORF">F2Q70_00018161</name>
</gene>
<reference evidence="2" key="1">
    <citation type="submission" date="2019-12" db="EMBL/GenBank/DDBJ databases">
        <title>Genome sequencing and annotation of Brassica cretica.</title>
        <authorList>
            <person name="Studholme D.J."/>
            <person name="Sarris P.F."/>
        </authorList>
    </citation>
    <scope>NUCLEOTIDE SEQUENCE</scope>
    <source>
        <strain evidence="2">PFS-102/07</strain>
        <tissue evidence="2">Leaf</tissue>
    </source>
</reference>
<evidence type="ECO:0000256" key="1">
    <source>
        <dbReference type="SAM" id="MobiDB-lite"/>
    </source>
</evidence>
<dbReference type="EMBL" id="QGKY02001250">
    <property type="protein sequence ID" value="KAF2561824.1"/>
    <property type="molecule type" value="Genomic_DNA"/>
</dbReference>
<name>A0A8S9HW35_BRACR</name>
<accession>A0A8S9HW35</accession>